<dbReference type="EMBL" id="CAJPEX010003443">
    <property type="protein sequence ID" value="CAG0922233.1"/>
    <property type="molecule type" value="Genomic_DNA"/>
</dbReference>
<keyword evidence="3" id="KW-0966">Cell projection</keyword>
<dbReference type="GO" id="GO:0097546">
    <property type="term" value="C:ciliary base"/>
    <property type="evidence" value="ECO:0007669"/>
    <property type="project" value="TreeGrafter"/>
</dbReference>
<reference evidence="5" key="1">
    <citation type="submission" date="2020-11" db="EMBL/GenBank/DDBJ databases">
        <authorList>
            <person name="Tran Van P."/>
        </authorList>
    </citation>
    <scope>NUCLEOTIDE SEQUENCE</scope>
</reference>
<evidence type="ECO:0000256" key="2">
    <source>
        <dbReference type="ARBA" id="ARBA00023054"/>
    </source>
</evidence>
<evidence type="ECO:0000313" key="6">
    <source>
        <dbReference type="Proteomes" id="UP000678499"/>
    </source>
</evidence>
<dbReference type="GO" id="GO:0097730">
    <property type="term" value="C:non-motile cilium"/>
    <property type="evidence" value="ECO:0007669"/>
    <property type="project" value="TreeGrafter"/>
</dbReference>
<keyword evidence="2" id="KW-0175">Coiled coil</keyword>
<dbReference type="Proteomes" id="UP000678499">
    <property type="component" value="Unassembled WGS sequence"/>
</dbReference>
<dbReference type="PANTHER" id="PTHR31978">
    <property type="entry name" value="INTRAFLAGELLAR TRANSPORT PROTEIN 20 HOMOLOG"/>
    <property type="match status" value="1"/>
</dbReference>
<dbReference type="InterPro" id="IPR028172">
    <property type="entry name" value="FT20"/>
</dbReference>
<organism evidence="5">
    <name type="scientific">Notodromas monacha</name>
    <dbReference type="NCBI Taxonomy" id="399045"/>
    <lineage>
        <taxon>Eukaryota</taxon>
        <taxon>Metazoa</taxon>
        <taxon>Ecdysozoa</taxon>
        <taxon>Arthropoda</taxon>
        <taxon>Crustacea</taxon>
        <taxon>Oligostraca</taxon>
        <taxon>Ostracoda</taxon>
        <taxon>Podocopa</taxon>
        <taxon>Podocopida</taxon>
        <taxon>Cypridocopina</taxon>
        <taxon>Cypridoidea</taxon>
        <taxon>Cyprididae</taxon>
        <taxon>Notodromas</taxon>
    </lineage>
</organism>
<dbReference type="GO" id="GO:0030990">
    <property type="term" value="C:intraciliary transport particle"/>
    <property type="evidence" value="ECO:0007669"/>
    <property type="project" value="TreeGrafter"/>
</dbReference>
<feature type="region of interest" description="Disordered" evidence="4">
    <location>
        <begin position="1"/>
        <end position="98"/>
    </location>
</feature>
<dbReference type="GO" id="GO:0005737">
    <property type="term" value="C:cytoplasm"/>
    <property type="evidence" value="ECO:0007669"/>
    <property type="project" value="TreeGrafter"/>
</dbReference>
<dbReference type="Pfam" id="PF14931">
    <property type="entry name" value="IFT20"/>
    <property type="match status" value="1"/>
</dbReference>
<evidence type="ECO:0000313" key="5">
    <source>
        <dbReference type="EMBL" id="CAD7282081.1"/>
    </source>
</evidence>
<evidence type="ECO:0000256" key="3">
    <source>
        <dbReference type="ARBA" id="ARBA00023273"/>
    </source>
</evidence>
<comment type="subcellular location">
    <subcellularLocation>
        <location evidence="1">Cell projection</location>
        <location evidence="1">Cilium</location>
    </subcellularLocation>
</comment>
<sequence>MLTNRAPGAAMNRSGSVRGVPERSGMPHQQLLRPDHISIQQQQQQNRLQQQARKTASDGQLMSSEHLPELAGSPQRGMYTWRDPSPATGYHHHQAASPHQPRLFAGGTINNCGSHPTSPTTGNSDHYAAQRAYQYPPQPQGYWAGSSSTVSGSGSPQVVRHPVGFRVQQQHQYQLHHDGVAASLSPLHALSRLGPVSGPQQPSQSQQQQFSRAMHVSDSLDLSAARVQQHHGNAAAAAALDADSLQAHQSSSAAEGSGKHRSARREGEEPAALYMIMGAVPFTHFSFYGNVEKPEFSACRVSIFSHSPRGEKKRTEDVVGKRDLTIFLLQFVGSPIEARANPQPETIFFVFFAKSAGEIGICALRDCSKWSLPCGVSSAIQEEELRCVAANAIWFVNHRGVMGRKQNSRCVEGEIEWDVTPLEFSMADEALARSGLYFDELNKIRVLEPEAGQQTQALRDNCQEFSDRKEVLKQQKIVDDRGRMPGSISEQRWNGISDGPVLMTCLRRRETESHKRGPCTETPLLEWI</sequence>
<keyword evidence="6" id="KW-1185">Reference proteome</keyword>
<evidence type="ECO:0000256" key="1">
    <source>
        <dbReference type="ARBA" id="ARBA00004138"/>
    </source>
</evidence>
<protein>
    <submittedName>
        <fullName evidence="5">Uncharacterized protein</fullName>
    </submittedName>
</protein>
<dbReference type="EMBL" id="OA885480">
    <property type="protein sequence ID" value="CAD7282081.1"/>
    <property type="molecule type" value="Genomic_DNA"/>
</dbReference>
<feature type="compositionally biased region" description="Low complexity" evidence="4">
    <location>
        <begin position="234"/>
        <end position="247"/>
    </location>
</feature>
<feature type="region of interest" description="Disordered" evidence="4">
    <location>
        <begin position="234"/>
        <end position="266"/>
    </location>
</feature>
<dbReference type="GO" id="GO:0005813">
    <property type="term" value="C:centrosome"/>
    <property type="evidence" value="ECO:0007669"/>
    <property type="project" value="TreeGrafter"/>
</dbReference>
<feature type="region of interest" description="Disordered" evidence="4">
    <location>
        <begin position="191"/>
        <end position="217"/>
    </location>
</feature>
<accession>A0A7R9GGV0</accession>
<dbReference type="GO" id="GO:0061512">
    <property type="term" value="P:protein localization to cilium"/>
    <property type="evidence" value="ECO:0007669"/>
    <property type="project" value="TreeGrafter"/>
</dbReference>
<feature type="compositionally biased region" description="Low complexity" evidence="4">
    <location>
        <begin position="40"/>
        <end position="51"/>
    </location>
</feature>
<feature type="compositionally biased region" description="Polar residues" evidence="4">
    <location>
        <begin position="52"/>
        <end position="63"/>
    </location>
</feature>
<dbReference type="OrthoDB" id="10254896at2759"/>
<name>A0A7R9GGV0_9CRUS</name>
<feature type="compositionally biased region" description="Low complexity" evidence="4">
    <location>
        <begin position="199"/>
        <end position="209"/>
    </location>
</feature>
<dbReference type="PANTHER" id="PTHR31978:SF1">
    <property type="entry name" value="INTRAFLAGELLAR TRANSPORT PROTEIN 20 HOMOLOG"/>
    <property type="match status" value="1"/>
</dbReference>
<proteinExistence type="predicted"/>
<dbReference type="GO" id="GO:0060271">
    <property type="term" value="P:cilium assembly"/>
    <property type="evidence" value="ECO:0007669"/>
    <property type="project" value="TreeGrafter"/>
</dbReference>
<gene>
    <name evidence="5" type="ORF">NMOB1V02_LOCUS9713</name>
</gene>
<dbReference type="GO" id="GO:0036064">
    <property type="term" value="C:ciliary basal body"/>
    <property type="evidence" value="ECO:0007669"/>
    <property type="project" value="TreeGrafter"/>
</dbReference>
<dbReference type="AlphaFoldDB" id="A0A7R9GGV0"/>
<evidence type="ECO:0000256" key="4">
    <source>
        <dbReference type="SAM" id="MobiDB-lite"/>
    </source>
</evidence>